<organism evidence="1 2">
    <name type="scientific">Paraburkholderia piptadeniae</name>
    <dbReference type="NCBI Taxonomy" id="1701573"/>
    <lineage>
        <taxon>Bacteria</taxon>
        <taxon>Pseudomonadati</taxon>
        <taxon>Pseudomonadota</taxon>
        <taxon>Betaproteobacteria</taxon>
        <taxon>Burkholderiales</taxon>
        <taxon>Burkholderiaceae</taxon>
        <taxon>Paraburkholderia</taxon>
    </lineage>
</organism>
<gene>
    <name evidence="1" type="ORF">BN2476_630102</name>
</gene>
<dbReference type="Proteomes" id="UP000195569">
    <property type="component" value="Unassembled WGS sequence"/>
</dbReference>
<evidence type="ECO:0000313" key="1">
    <source>
        <dbReference type="EMBL" id="SIT48302.1"/>
    </source>
</evidence>
<protein>
    <submittedName>
        <fullName evidence="1">Uncharacterized protein</fullName>
    </submittedName>
</protein>
<name>A0A1N7SLU2_9BURK</name>
<evidence type="ECO:0000313" key="2">
    <source>
        <dbReference type="Proteomes" id="UP000195569"/>
    </source>
</evidence>
<dbReference type="AlphaFoldDB" id="A0A1N7SLU2"/>
<dbReference type="EMBL" id="CYGY02000063">
    <property type="protein sequence ID" value="SIT48302.1"/>
    <property type="molecule type" value="Genomic_DNA"/>
</dbReference>
<proteinExistence type="predicted"/>
<sequence length="58" mass="6538">MDSRHPGCRRENIVVVTDAWREFSRTVVNVAPRASAWVACVCLIQCGVARPQFVGEHR</sequence>
<keyword evidence="2" id="KW-1185">Reference proteome</keyword>
<comment type="caution">
    <text evidence="1">The sequence shown here is derived from an EMBL/GenBank/DDBJ whole genome shotgun (WGS) entry which is preliminary data.</text>
</comment>
<accession>A0A1N7SLU2</accession>
<reference evidence="1" key="1">
    <citation type="submission" date="2016-12" db="EMBL/GenBank/DDBJ databases">
        <authorList>
            <person name="Moulin L."/>
        </authorList>
    </citation>
    <scope>NUCLEOTIDE SEQUENCE [LARGE SCALE GENOMIC DNA]</scope>
    <source>
        <strain evidence="1">STM 7183</strain>
    </source>
</reference>